<evidence type="ECO:0000313" key="4">
    <source>
        <dbReference type="Proteomes" id="UP000184330"/>
    </source>
</evidence>
<keyword evidence="1" id="KW-0812">Transmembrane</keyword>
<proteinExistence type="predicted"/>
<sequence length="162" mass="17895">MAPKTSTTTHIHRISLIYRIWFLYLEPVFALGGTYLCLYDPQRMLTGTVPVPAIAAASPSGGGPIPITPLMQMLLTNIGSLYVLFSINEGLVLRLSNEKKVWFGIIGSMLVSDIGHLYAVYQIAPERMLEVAGWNSDEWINYGTLWFGAALRAGFLLGFGRN</sequence>
<evidence type="ECO:0000259" key="2">
    <source>
        <dbReference type="Pfam" id="PF24803"/>
    </source>
</evidence>
<feature type="transmembrane region" description="Helical" evidence="1">
    <location>
        <begin position="20"/>
        <end position="38"/>
    </location>
</feature>
<dbReference type="Pfam" id="PF24803">
    <property type="entry name" value="DUF7704"/>
    <property type="match status" value="1"/>
</dbReference>
<dbReference type="OrthoDB" id="3587182at2759"/>
<feature type="transmembrane region" description="Helical" evidence="1">
    <location>
        <begin position="139"/>
        <end position="159"/>
    </location>
</feature>
<gene>
    <name evidence="3" type="ORF">PAC_16822</name>
</gene>
<dbReference type="Proteomes" id="UP000184330">
    <property type="component" value="Unassembled WGS sequence"/>
</dbReference>
<accession>A0A1L7XPE5</accession>
<dbReference type="PANTHER" id="PTHR37019:SF1">
    <property type="entry name" value="EXPERA DOMAIN-CONTAINING PROTEIN"/>
    <property type="match status" value="1"/>
</dbReference>
<protein>
    <recommendedName>
        <fullName evidence="2">DUF7704 domain-containing protein</fullName>
    </recommendedName>
</protein>
<keyword evidence="4" id="KW-1185">Reference proteome</keyword>
<keyword evidence="1" id="KW-1133">Transmembrane helix</keyword>
<keyword evidence="1" id="KW-0472">Membrane</keyword>
<dbReference type="PANTHER" id="PTHR37019">
    <property type="entry name" value="CHROMOSOME 1, WHOLE GENOME SHOTGUN SEQUENCE"/>
    <property type="match status" value="1"/>
</dbReference>
<organism evidence="3 4">
    <name type="scientific">Phialocephala subalpina</name>
    <dbReference type="NCBI Taxonomy" id="576137"/>
    <lineage>
        <taxon>Eukaryota</taxon>
        <taxon>Fungi</taxon>
        <taxon>Dikarya</taxon>
        <taxon>Ascomycota</taxon>
        <taxon>Pezizomycotina</taxon>
        <taxon>Leotiomycetes</taxon>
        <taxon>Helotiales</taxon>
        <taxon>Mollisiaceae</taxon>
        <taxon>Phialocephala</taxon>
        <taxon>Phialocephala fortinii species complex</taxon>
    </lineage>
</organism>
<reference evidence="3 4" key="1">
    <citation type="submission" date="2016-03" db="EMBL/GenBank/DDBJ databases">
        <authorList>
            <person name="Ploux O."/>
        </authorList>
    </citation>
    <scope>NUCLEOTIDE SEQUENCE [LARGE SCALE GENOMIC DNA]</scope>
    <source>
        <strain evidence="3 4">UAMH 11012</strain>
    </source>
</reference>
<feature type="domain" description="DUF7704" evidence="2">
    <location>
        <begin position="13"/>
        <end position="159"/>
    </location>
</feature>
<feature type="transmembrane region" description="Helical" evidence="1">
    <location>
        <begin position="101"/>
        <end position="119"/>
    </location>
</feature>
<dbReference type="AlphaFoldDB" id="A0A1L7XPE5"/>
<dbReference type="InterPro" id="IPR056121">
    <property type="entry name" value="DUF7704"/>
</dbReference>
<dbReference type="EMBL" id="FJOG01000040">
    <property type="protein sequence ID" value="CZR66921.1"/>
    <property type="molecule type" value="Genomic_DNA"/>
</dbReference>
<evidence type="ECO:0000313" key="3">
    <source>
        <dbReference type="EMBL" id="CZR66921.1"/>
    </source>
</evidence>
<evidence type="ECO:0000256" key="1">
    <source>
        <dbReference type="SAM" id="Phobius"/>
    </source>
</evidence>
<name>A0A1L7XPE5_9HELO</name>